<dbReference type="Proteomes" id="UP000327108">
    <property type="component" value="Unassembled WGS sequence"/>
</dbReference>
<keyword evidence="2" id="KW-1185">Reference proteome</keyword>
<organism evidence="1 2">
    <name type="scientific">Ochrobactrum quorumnocens</name>
    <dbReference type="NCBI Taxonomy" id="271865"/>
    <lineage>
        <taxon>Bacteria</taxon>
        <taxon>Pseudomonadati</taxon>
        <taxon>Pseudomonadota</taxon>
        <taxon>Alphaproteobacteria</taxon>
        <taxon>Hyphomicrobiales</taxon>
        <taxon>Brucellaceae</taxon>
        <taxon>Brucella/Ochrobactrum group</taxon>
        <taxon>Ochrobactrum</taxon>
    </lineage>
</organism>
<sequence length="284" mass="31836">MSIYSNSARFDHTHVLTEAEMQARAPSIFAVTAHASRSQQFRPIPTIEILRGLKKEGFVPVGARQSASRSLDKAHFTKHLIRLRHVDDGNTYHVGDNLCEILLKNANDGTSPYELMAGLYRIRCMNSLVTQTGTIDAIRVRHSGDAAQKVIEGTYRVLEEAERTLLAPRQWSQILLNPEEKDALAHGAHLLRFAPNAGETETPIKPQQLLQPRRSSDQADDLWTVWNIVQENALKGGLRGLTLDKSGCQRRVKSRAIQNIDQDIRLNKALWVLGEKMAELKAHA</sequence>
<evidence type="ECO:0000313" key="2">
    <source>
        <dbReference type="Proteomes" id="UP000327108"/>
    </source>
</evidence>
<comment type="caution">
    <text evidence="1">The sequence shown here is derived from an EMBL/GenBank/DDBJ whole genome shotgun (WGS) entry which is preliminary data.</text>
</comment>
<proteinExistence type="predicted"/>
<evidence type="ECO:0000313" key="1">
    <source>
        <dbReference type="EMBL" id="KAA9368326.1"/>
    </source>
</evidence>
<protein>
    <submittedName>
        <fullName evidence="1">DUF945 domain-containing protein</fullName>
    </submittedName>
</protein>
<dbReference type="RefSeq" id="WP_151093414.1">
    <property type="nucleotide sequence ID" value="NZ_JBLZNM010000008.1"/>
</dbReference>
<dbReference type="Pfam" id="PF06067">
    <property type="entry name" value="DUF932"/>
    <property type="match status" value="1"/>
</dbReference>
<dbReference type="InterPro" id="IPR026325">
    <property type="entry name" value="DUF932"/>
</dbReference>
<dbReference type="EMBL" id="VYXQ01000008">
    <property type="protein sequence ID" value="KAA9368326.1"/>
    <property type="molecule type" value="Genomic_DNA"/>
</dbReference>
<gene>
    <name evidence="1" type="ORF">F3W84_10580</name>
</gene>
<dbReference type="AlphaFoldDB" id="A0A5N1JWC8"/>
<accession>A0A5N1JWC8</accession>
<name>A0A5N1JWC8_9HYPH</name>
<reference evidence="1 2" key="1">
    <citation type="submission" date="2019-09" db="EMBL/GenBank/DDBJ databases">
        <title>Biological control of the noxious weed angled onion (Allium triquetrum) thwarted by endophytic bacteria in Victoria, Australia.</title>
        <authorList>
            <person name="Tehranchian P."/>
            <person name="Adair R.J."/>
            <person name="Van T.H."/>
            <person name="Morrison P.D."/>
            <person name="Williams H."/>
            <person name="Lawrie A.C."/>
        </authorList>
    </citation>
    <scope>NUCLEOTIDE SEQUENCE [LARGE SCALE GENOMIC DNA]</scope>
    <source>
        <strain evidence="1 2">RPTAtOch1</strain>
    </source>
</reference>